<evidence type="ECO:0000313" key="1">
    <source>
        <dbReference type="EMBL" id="KAK2113218.1"/>
    </source>
</evidence>
<accession>A0ABQ9VV07</accession>
<keyword evidence="2" id="KW-1185">Reference proteome</keyword>
<protein>
    <submittedName>
        <fullName evidence="1">Uncharacterized protein</fullName>
    </submittedName>
</protein>
<dbReference type="EMBL" id="JASSZA010000004">
    <property type="protein sequence ID" value="KAK2113218.1"/>
    <property type="molecule type" value="Genomic_DNA"/>
</dbReference>
<reference evidence="1 2" key="1">
    <citation type="submission" date="2023-05" db="EMBL/GenBank/DDBJ databases">
        <title>B98-5 Cell Line De Novo Hybrid Assembly: An Optical Mapping Approach.</title>
        <authorList>
            <person name="Kananen K."/>
            <person name="Auerbach J.A."/>
            <person name="Kautto E."/>
            <person name="Blachly J.S."/>
        </authorList>
    </citation>
    <scope>NUCLEOTIDE SEQUENCE [LARGE SCALE GENOMIC DNA]</scope>
    <source>
        <strain evidence="1">B95-8</strain>
        <tissue evidence="1">Cell line</tissue>
    </source>
</reference>
<name>A0ABQ9VV07_SAGOE</name>
<gene>
    <name evidence="1" type="ORF">P7K49_007484</name>
</gene>
<comment type="caution">
    <text evidence="1">The sequence shown here is derived from an EMBL/GenBank/DDBJ whole genome shotgun (WGS) entry which is preliminary data.</text>
</comment>
<dbReference type="Proteomes" id="UP001266305">
    <property type="component" value="Unassembled WGS sequence"/>
</dbReference>
<sequence length="205" mass="21544">MPFGPRHRAMRGVPEVAPDWRGKDKAQTLLSRGVSRGGSLAPGLCQAGFCFCFLGGASCPRAQSACSALSTGTLWLLDQALSAPGWVRSIRPGLSYPSGLGTIKCTSIQARFSFSVQENCTHGPPGSGPAHVASAALCPRNDGVSWLLSGRCLLPCSQNPPEHARRCSNAAALAHESRCVRGALHTGAFARRIKASSDAKSWTTK</sequence>
<organism evidence="1 2">
    <name type="scientific">Saguinus oedipus</name>
    <name type="common">Cotton-top tamarin</name>
    <name type="synonym">Oedipomidas oedipus</name>
    <dbReference type="NCBI Taxonomy" id="9490"/>
    <lineage>
        <taxon>Eukaryota</taxon>
        <taxon>Metazoa</taxon>
        <taxon>Chordata</taxon>
        <taxon>Craniata</taxon>
        <taxon>Vertebrata</taxon>
        <taxon>Euteleostomi</taxon>
        <taxon>Mammalia</taxon>
        <taxon>Eutheria</taxon>
        <taxon>Euarchontoglires</taxon>
        <taxon>Primates</taxon>
        <taxon>Haplorrhini</taxon>
        <taxon>Platyrrhini</taxon>
        <taxon>Cebidae</taxon>
        <taxon>Callitrichinae</taxon>
        <taxon>Saguinus</taxon>
    </lineage>
</organism>
<evidence type="ECO:0000313" key="2">
    <source>
        <dbReference type="Proteomes" id="UP001266305"/>
    </source>
</evidence>
<proteinExistence type="predicted"/>